<dbReference type="RefSeq" id="WP_227388240.1">
    <property type="nucleotide sequence ID" value="NZ_JBHSCJ010000003.1"/>
</dbReference>
<evidence type="ECO:0008006" key="4">
    <source>
        <dbReference type="Google" id="ProtNLM"/>
    </source>
</evidence>
<evidence type="ECO:0000256" key="1">
    <source>
        <dbReference type="SAM" id="Phobius"/>
    </source>
</evidence>
<keyword evidence="1" id="KW-0812">Transmembrane</keyword>
<evidence type="ECO:0000313" key="3">
    <source>
        <dbReference type="Proteomes" id="UP001319882"/>
    </source>
</evidence>
<evidence type="ECO:0000313" key="2">
    <source>
        <dbReference type="EMBL" id="MCB8887639.1"/>
    </source>
</evidence>
<sequence>MTILFIWLIAFVLIAYFANQRWHDGVSRGLDKCLPGVMRSHGENRYLWVGALAVLGATALVNPVEILLVALLIGLIVLVVMKLADWASGLSH</sequence>
<keyword evidence="1" id="KW-1133">Transmembrane helix</keyword>
<proteinExistence type="predicted"/>
<dbReference type="Proteomes" id="UP001319882">
    <property type="component" value="Unassembled WGS sequence"/>
</dbReference>
<accession>A0ABS8DMU6</accession>
<reference evidence="2 3" key="1">
    <citation type="journal article" date="2021" name="Sci. Rep.">
        <title>Genome analysis of a halophilic bacterium Halomonas malpeensis YU-PRIM-29(T) reveals its exopolysaccharide and pigment producing capabilities.</title>
        <authorList>
            <person name="Athmika"/>
            <person name="Ghate S.D."/>
            <person name="Arun A.B."/>
            <person name="Rao S.S."/>
            <person name="Kumar S.T.A."/>
            <person name="Kandiyil M.K."/>
            <person name="Saptami K."/>
            <person name="Rekha P.D."/>
        </authorList>
    </citation>
    <scope>NUCLEOTIDE SEQUENCE [LARGE SCALE GENOMIC DNA]</scope>
    <source>
        <strain evidence="3">prim 29</strain>
    </source>
</reference>
<keyword evidence="3" id="KW-1185">Reference proteome</keyword>
<dbReference type="EMBL" id="WHVL01000001">
    <property type="protein sequence ID" value="MCB8887639.1"/>
    <property type="molecule type" value="Genomic_DNA"/>
</dbReference>
<feature type="transmembrane region" description="Helical" evidence="1">
    <location>
        <begin position="66"/>
        <end position="84"/>
    </location>
</feature>
<gene>
    <name evidence="2" type="ORF">GEV37_00645</name>
</gene>
<name>A0ABS8DMU6_9GAMM</name>
<protein>
    <recommendedName>
        <fullName evidence="4">DUF3784 domain-containing protein</fullName>
    </recommendedName>
</protein>
<organism evidence="2 3">
    <name type="scientific">Vreelandella malpeensis</name>
    <dbReference type="NCBI Taxonomy" id="1172368"/>
    <lineage>
        <taxon>Bacteria</taxon>
        <taxon>Pseudomonadati</taxon>
        <taxon>Pseudomonadota</taxon>
        <taxon>Gammaproteobacteria</taxon>
        <taxon>Oceanospirillales</taxon>
        <taxon>Halomonadaceae</taxon>
        <taxon>Vreelandella</taxon>
    </lineage>
</organism>
<keyword evidence="1" id="KW-0472">Membrane</keyword>
<comment type="caution">
    <text evidence="2">The sequence shown here is derived from an EMBL/GenBank/DDBJ whole genome shotgun (WGS) entry which is preliminary data.</text>
</comment>